<feature type="non-terminal residue" evidence="2">
    <location>
        <position position="255"/>
    </location>
</feature>
<evidence type="ECO:0000256" key="1">
    <source>
        <dbReference type="SAM" id="MobiDB-lite"/>
    </source>
</evidence>
<comment type="caution">
    <text evidence="2">The sequence shown here is derived from an EMBL/GenBank/DDBJ whole genome shotgun (WGS) entry which is preliminary data.</text>
</comment>
<protein>
    <submittedName>
        <fullName evidence="2">Centromere protein R</fullName>
    </submittedName>
</protein>
<dbReference type="Proteomes" id="UP000618051">
    <property type="component" value="Unassembled WGS sequence"/>
</dbReference>
<feature type="non-terminal residue" evidence="2">
    <location>
        <position position="1"/>
    </location>
</feature>
<dbReference type="EMBL" id="JADDUC020000009">
    <property type="protein sequence ID" value="KAI1236898.1"/>
    <property type="molecule type" value="Genomic_DNA"/>
</dbReference>
<evidence type="ECO:0000313" key="2">
    <source>
        <dbReference type="EMBL" id="KAG0118133.1"/>
    </source>
</evidence>
<dbReference type="GO" id="GO:0005654">
    <property type="term" value="C:nucleoplasm"/>
    <property type="evidence" value="ECO:0007669"/>
    <property type="project" value="TreeGrafter"/>
</dbReference>
<dbReference type="OrthoDB" id="8839831at2759"/>
<name>A0A835NN00_9PASS</name>
<dbReference type="AlphaFoldDB" id="A0A835NN00"/>
<proteinExistence type="predicted"/>
<dbReference type="GO" id="GO:0006355">
    <property type="term" value="P:regulation of DNA-templated transcription"/>
    <property type="evidence" value="ECO:0007669"/>
    <property type="project" value="InterPro"/>
</dbReference>
<sequence length="255" mass="27656">VKRALNLDSVKKDDPLDATPQKAKRSNLGSYSPTTGTCQMSPFSSPPSHRAQSGRSGPAEGGGNEQSTSKSGLSRRGQPQTEHDVFLQLHSQVRNSLPRILKLRANLTSLKALEGSRELENILGVSHSSCVLSAELQKTQELVSQAEKLQLLKANHGEVPARAPAQPHPAWPCLAVGSGHNQAAFLTSLLDRRKESLGLLLALPSTEAQPEHYVKNAFHINPNFSICWTGLKRSEELSVNQSPQQIPAGERSLCR</sequence>
<dbReference type="PANTHER" id="PTHR15581:SF0">
    <property type="entry name" value="CENTROMERE PROTEIN R"/>
    <property type="match status" value="1"/>
</dbReference>
<dbReference type="EMBL" id="JADDUC010000119">
    <property type="protein sequence ID" value="KAG0118133.1"/>
    <property type="molecule type" value="Genomic_DNA"/>
</dbReference>
<accession>A0A835NN00</accession>
<evidence type="ECO:0000313" key="3">
    <source>
        <dbReference type="EMBL" id="KAI1236898.1"/>
    </source>
</evidence>
<feature type="region of interest" description="Disordered" evidence="1">
    <location>
        <begin position="1"/>
        <end position="80"/>
    </location>
</feature>
<dbReference type="PANTHER" id="PTHR15581">
    <property type="entry name" value="CENTROMERE PROTEIN R"/>
    <property type="match status" value="1"/>
</dbReference>
<keyword evidence="4" id="KW-1185">Reference proteome</keyword>
<evidence type="ECO:0000313" key="4">
    <source>
        <dbReference type="Proteomes" id="UP000618051"/>
    </source>
</evidence>
<reference evidence="3" key="3">
    <citation type="submission" date="2022-01" db="EMBL/GenBank/DDBJ databases">
        <authorList>
            <person name="Rubenstein D.R."/>
        </authorList>
    </citation>
    <scope>NUCLEOTIDE SEQUENCE</scope>
    <source>
        <strain evidence="3">SS15</strain>
        <tissue evidence="3">Liver</tissue>
    </source>
</reference>
<feature type="compositionally biased region" description="Polar residues" evidence="1">
    <location>
        <begin position="27"/>
        <end position="55"/>
    </location>
</feature>
<reference evidence="2" key="1">
    <citation type="submission" date="2020-10" db="EMBL/GenBank/DDBJ databases">
        <title>Feather gene expression reveals the developmental basis of iridescence in African starlings.</title>
        <authorList>
            <person name="Rubenstein D.R."/>
        </authorList>
    </citation>
    <scope>NUCLEOTIDE SEQUENCE</scope>
    <source>
        <strain evidence="2">SS15</strain>
        <tissue evidence="2">Liver</tissue>
    </source>
</reference>
<dbReference type="Pfam" id="PF06729">
    <property type="entry name" value="CENP-R"/>
    <property type="match status" value="1"/>
</dbReference>
<organism evidence="2">
    <name type="scientific">Lamprotornis superbus</name>
    <dbReference type="NCBI Taxonomy" id="245042"/>
    <lineage>
        <taxon>Eukaryota</taxon>
        <taxon>Metazoa</taxon>
        <taxon>Chordata</taxon>
        <taxon>Craniata</taxon>
        <taxon>Vertebrata</taxon>
        <taxon>Euteleostomi</taxon>
        <taxon>Archelosauria</taxon>
        <taxon>Archosauria</taxon>
        <taxon>Dinosauria</taxon>
        <taxon>Saurischia</taxon>
        <taxon>Theropoda</taxon>
        <taxon>Coelurosauria</taxon>
        <taxon>Aves</taxon>
        <taxon>Neognathae</taxon>
        <taxon>Neoaves</taxon>
        <taxon>Telluraves</taxon>
        <taxon>Australaves</taxon>
        <taxon>Passeriformes</taxon>
        <taxon>Sturnidae</taxon>
        <taxon>Lamprotornis</taxon>
    </lineage>
</organism>
<reference evidence="3 4" key="2">
    <citation type="journal article" date="2021" name="J. Hered.">
        <title>Feather Gene Expression Elucidates the Developmental Basis of Plumage Iridescence in African Starlings.</title>
        <authorList>
            <person name="Rubenstein D.R."/>
            <person name="Corvelo A."/>
            <person name="MacManes M.D."/>
            <person name="Maia R."/>
            <person name="Narzisi G."/>
            <person name="Rousaki A."/>
            <person name="Vandenabeele P."/>
            <person name="Shawkey M.D."/>
            <person name="Solomon J."/>
        </authorList>
    </citation>
    <scope>NUCLEOTIDE SEQUENCE [LARGE SCALE GENOMIC DNA]</scope>
    <source>
        <strain evidence="3">SS15</strain>
    </source>
</reference>
<gene>
    <name evidence="2" type="ORF">IHE44_001421</name>
    <name evidence="3" type="ORF">IHE44_0015156</name>
</gene>
<feature type="compositionally biased region" description="Polar residues" evidence="1">
    <location>
        <begin position="65"/>
        <end position="80"/>
    </location>
</feature>
<dbReference type="GO" id="GO:0034080">
    <property type="term" value="P:CENP-A containing chromatin assembly"/>
    <property type="evidence" value="ECO:0007669"/>
    <property type="project" value="InterPro"/>
</dbReference>
<dbReference type="InterPro" id="IPR009601">
    <property type="entry name" value="CENP-R"/>
</dbReference>